<organism evidence="3 4">
    <name type="scientific">Paremcibacter congregatus</name>
    <dbReference type="NCBI Taxonomy" id="2043170"/>
    <lineage>
        <taxon>Bacteria</taxon>
        <taxon>Pseudomonadati</taxon>
        <taxon>Pseudomonadota</taxon>
        <taxon>Alphaproteobacteria</taxon>
        <taxon>Emcibacterales</taxon>
        <taxon>Emcibacteraceae</taxon>
        <taxon>Paremcibacter</taxon>
    </lineage>
</organism>
<feature type="region of interest" description="Disordered" evidence="1">
    <location>
        <begin position="3109"/>
        <end position="3134"/>
    </location>
</feature>
<dbReference type="Proteomes" id="UP000229730">
    <property type="component" value="Unassembled WGS sequence"/>
</dbReference>
<proteinExistence type="predicted"/>
<evidence type="ECO:0000256" key="1">
    <source>
        <dbReference type="SAM" id="MobiDB-lite"/>
    </source>
</evidence>
<dbReference type="SUPFAM" id="SSF103515">
    <property type="entry name" value="Autotransporter"/>
    <property type="match status" value="1"/>
</dbReference>
<dbReference type="InParanoid" id="A0A2G4YS72"/>
<feature type="compositionally biased region" description="Gly residues" evidence="1">
    <location>
        <begin position="3109"/>
        <end position="3122"/>
    </location>
</feature>
<gene>
    <name evidence="3" type="ORF">CRD36_07205</name>
</gene>
<evidence type="ECO:0000313" key="4">
    <source>
        <dbReference type="Proteomes" id="UP000229730"/>
    </source>
</evidence>
<dbReference type="InterPro" id="IPR005546">
    <property type="entry name" value="Autotransporte_beta"/>
</dbReference>
<reference evidence="3 4" key="1">
    <citation type="submission" date="2017-10" db="EMBL/GenBank/DDBJ databases">
        <title>Frigbacter circumglobatus gen. nov. sp. nov., isolated from sediment cultured in situ.</title>
        <authorList>
            <person name="Zhao Z."/>
        </authorList>
    </citation>
    <scope>NUCLEOTIDE SEQUENCE [LARGE SCALE GENOMIC DNA]</scope>
    <source>
        <strain evidence="3 4">ZYL</strain>
    </source>
</reference>
<dbReference type="SMART" id="SM00869">
    <property type="entry name" value="Autotransporter"/>
    <property type="match status" value="1"/>
</dbReference>
<protein>
    <recommendedName>
        <fullName evidence="2">Autotransporter domain-containing protein</fullName>
    </recommendedName>
</protein>
<feature type="domain" description="Autotransporter" evidence="2">
    <location>
        <begin position="4637"/>
        <end position="4919"/>
    </location>
</feature>
<dbReference type="RefSeq" id="WP_099472077.1">
    <property type="nucleotide sequence ID" value="NZ_CP041025.1"/>
</dbReference>
<name>A0A2G4YS72_9PROT</name>
<evidence type="ECO:0000313" key="3">
    <source>
        <dbReference type="EMBL" id="PHZ85189.1"/>
    </source>
</evidence>
<feature type="region of interest" description="Disordered" evidence="1">
    <location>
        <begin position="291"/>
        <end position="352"/>
    </location>
</feature>
<evidence type="ECO:0000259" key="2">
    <source>
        <dbReference type="PROSITE" id="PS51208"/>
    </source>
</evidence>
<dbReference type="OrthoDB" id="7175798at2"/>
<sequence>MFEGLSGRKALVIKHNGKNKKKDYFPAYKSLLLTSCLSLPLMVFPSASAVASSGYIGVALAFAAATPGTIVDDIVTHPVSGAEVKVIDLVLDKNGTVTYVVVETGELLMTQTTIGDQLYSTDPLDTDVYEIVSVTVNAGTGLVESVDVNLTTDIGADPAVPPTTRTVVVDESGAYNTVPDGVEGAPGDGEFIPPTTNSGAIPEVSVGADGKGGSNAYGVRICAPSWLGGGCLDIAKSGSAGTDGADGPTVNRTVSAGHGSISTVSNNKAGIEVSSYGGDGGDGGDSYGNIPAYRGGDGGNGGNVTLNNKVDVTTSGNHSNGITSVSRSGKGGEGGSGFIFAPSGDGGNARKGRTVNVTNSGTINTTGNNSHGIYALSVGGAGGDGGSGWGIVGTGGSGAAGGTGGNVFVTNDGVIHTRGIGSHGILAQSIGGTGGDGGDAGGIVGFGGGSTTGGHAGNVSVTMQSNGFIQTDNNYAIGIMAQSIGGSGGDSGSAGGIVSFGASAGSGNYAGTVTVTANNGSQINTLGTGSVGIFGQSIGGGGGSSSATGGLVTMGGSGGPGAYGSNVTINSGAIINTEGGYAYGIFGQSIGGGGGSAGGSGGLVSLGGSGSSGGAGGAVNITNQTSGVIYTQGTFSHGIFGQSIGGGGGVGGASGGLVSLGGSGSSGGTAGTVTITNNGALFTDGVDSRGIFAQSIAGGGGAGGGSGGLFSLGGGGSTGSNAGAVTVTNNSSANVTTLEMGADAIFAQSIGGGGGSGASSGGLVSLGGSGSGGGSGGAVTVTNHGALSTDGALARGIFAQSIGGGGGSGGSSGGMVALGGSGGVASNSGIVTVTNTGSINTDGDKSSGIFAQSVGGGGGSGGSSGGAFLTIGGSGGTGGNAGEVRVTHGGIITTGGDDAFGVFAQAVGGGGGNGGSANSGSLFGGVAIGGSGSRGGNGGQVTMTLNEFDLGGNILPSNILTGGDRATGILAQSVGGGGGNGGGAVQATLGTFASVSVAVGGTGGAGGLGGDVILNGDSKVTTSGENAAGIILQSVGGGGGNGGATVSVSAQVGVGGGAVGVSVGGSGGTGGLGGTVTSNVTTDILTKGNLSSGFVAQSVGGGGGNGGTAISAVASIGAVGSGAIAVGVGGSGGNGGVGGLTDVTLNGAVETQGDQSHAIVIQSIGGGGGNGGMTVAASASGGGAASGAISVGIGGSGGDGGDAGEARADITADVISDGDGSGGVIVQAIGGGGGTGGLSVAPSGAIGGAGGLAVSVGVGGTGGKGGQGDLVTADYNGFLETKGDNAIGLMAQSVGGGGGNGGGSVTASLSGSGAASAAVSVGLGGSGGKAGHGGRVGVDQAVTLTAAGQVVTRGANSAGVVAQSIGGGGGNGGYSISASGSLSSASGAGVSIGIGGDGAGGGDGKGVQATISSNIFTFDENSTGLLAQSVGGGGGNGGYNISGALVGSGGVGGAISIGLGGAGAAGGLGGAVVATSSGTISTEGQGSSGFVAQSIGGGGGNGGFNVSGTAAAGGMGSAGISIGLGGAGGGAGNAGTVNATSTGDVLTLGDQANGILAQSIGGGGGNGGMNVSGALAGGGVASGAIEVGLGGTGGSGGDGAAVTLNVSNNVTTSGVSSGGVIAQSIGGGGGNGGLSISAGAAGSSGAGAVAISLGGRGGVGGDGDVVTASYTGLLETKDDNSIGILAQSVGGGGGNGGGAISASLAVGAAGAGGVSVGLGGDGGVAGDGGNAAIDRAVTLTAAGQVITRGNNSGAIVAQSIGGGGGNGGYSIVAGVYGGGTGSGGVSVGIGGDGAGGGIGKEVFADVTSNIWTYGTDSTGILAQSVGGGGGNGGYNISSTVSAAGTGSGAVSIGLGGNGSGGGVAGKVIASSAGTIYTEQDRSSGFVAQSIGGGGGNGGFNITSTITGAGTGSGGASVSLGGAGGGAGAADTVDLTSTGNVVTKGHMSTAILAQSVGGGGGNGGFNVTADATGAGTGSGTASVGLGGSGGSGGTAAAVTVDVDNDVLTEGDDSAGVVAQSIGGGGGNGGFNVTAGFSGAGTGSGSATVGIGGSGGDGGLSSTVDSAITGNVTTIGGNSTGVLVQSIGGGGGNGGMSVSGVISIAGTGSGAASVGIGGSGGGGGLSGAVTSQVTGGVVTGGDNATAVVAQSIGGGGGNGGLTVAGTFAGAGTGSGGASFGMGGSGGGGGAANTVMNTVIGDITTLGDDARGILAQSVGGGGGTGGMAISGIIAVGGTGSGGASVGVGGSGGDGGDAATVTNRFEGLMSTAGAGATGVTAQSIGGGGGAGGMTVAATITGAGKGSGGAAVGVGGSGGGGGRAGVVDNTVVGTIQTAGDQARGILAQSVGGGGGAGGLTVSAAVNMSGTGGGAVSVGVGGSGGSGGDADVVASTLLGDVYTDGLGATGVTAQSIGGGGGSGGLVVSAAVSAAKTGSGALAIGVGGSGGDGGLSASASNNVTGFVQTLQGYSTGILTQSLGGGGGSGGTTIAGSLSGAKENSGAVAVGVGGFGGGGGDGSAASSNVTGGVVTRGDNSLGIHTQSIGGGGGAGGLSVALAMSISKKNGGALGVGVGGFGGAGGDGGTVISTVATTAAHTLIGTTGLNSSAIVAQSIGGAGGTGGTNIAGAVNITGEDGAAIGIGVGGFGGGGGHASTVTTNVTGAVVTEQDGSHGILAQSVGGGGGAGGTNVSGSLNITNKGTGGSAAIGVGGFGGTGGDADAVSVTYDGTIATNSTYDPAIKGETATGAKGIYAQSLGGGGGDGGINVSAGLSFASSDGDGHALVIGVGGFGGGGGNAGAVGVAVTGDNSIMTGGDYSTGIFAQSAGGGGGNGAINVSGGIVSDAPLIFGVGGFGGEAGTGEDVTVLANTTIVTNGDRASAIFAESRGGGGGEGGLNISGTISVAKDSKIPTVTMGVGGFGGAGNISRDVSVSQTGLLQTEGEWSHGIHASSIAGGGGNGALNVSGSVSNSSNPNPADQKDISIVAGIGGFAGDGANAGNVAVDSTGHITTTGDQARGIFAQSLGGGGGSGGMNVSGNIAKDSSLVSMGIGGFGGGGGHAGDVNVNRGETGAAAGTISTTGQGAYGIEASSIGGGGGDAGMNFIVGVSLAKGSGSGGSGGSGSGGSSGRSTPEHTGVDDSVLTSYNSVLDELEGKSSSDSEDAGDTETGSSAYAVQLAIGGSGGDPGHGGVTEVANIGDVVTNEKDSHGILAQSIGGGGGNASFNIAVTYIDEDSRNKGLNVALGGSPGDGGNGGEVTVDHEGAIETHSNNSYGILAQSIGGGGGNVGYDMATGFSSGGKLNVKIGREGGIGGTGADVSLTSAGSVMTHGDTSYGLLAQSVGNGGGNSSSTSVSVSAPKSTETAIRGASVAIGLEGGMGGTAGNVMLNASGWVSTDGRDAHAIFAQSVGGGGGNGGSASGTVFKSSKAALSLGGSGGEGGTGGNVDLNSSANVRTYGANAMGILAQSVGGGGGNGGMVKSGGVQTKEGSSILIAVGGSGGTGAASGLVDVENSGVVITDGEGAHGVLAQSLGGGGGNGGMVINTLYNQDATKSTVMLISVGGDGGVGATADAVTVTNTGGIGTDKDDSVGILAQSIGGGGGNAKQVITNSSSAKGAGNKISIGVGGTGGQGGTGGAVTVSNLRDSGGAAAAIITNGNRSHGIYAMSIGGGGGKGSSIATNNTARNAGDTTTNAVAFTLGGSGGTGGTSGLVTVNNTGSIITTGHISHGIIAQSIGGGGGDSGLTMSGNMVNGSTSTSNNLSSMSIGGFGGDGNISGNVTVNNSGAIETIGNGSYGIFAQSVGGGGGNGRLTMALSPDLLANPKEDLKKSLMNIAVGGFGGDGADSGDVVVNHTGSIIVRGDDTYGIFAQSVGGGGGTSGFSVSSPVWMAADYFLPMLLGSKDGSEGTAGTVTINTEGDITVLGRNSVAQFSQSINGGGGEVNLYLDVSETAAAFGEDSVELPDNGGIVDKVKGAITSVIELGTTFAEDQGASLIEASHVGDLVTAAENSIASLTQSVGGGGGVSTIDMTVNEEARIDLETALGGAESTNSDGGDVVLTRTGDVGTQGKTSAGTSVQSIGGGGGLLRIDINTVPVTEAQAEPQAEASGTSVQTASYTQRTLAAGIKTPAAVEQGSATATLSLGASASFGNDGGVIDLAFTGNTETQGDRSQGMIIQSLGGGGGDVRLTGLDSVAITLGGTAGNTGQGGVISLQNDGSILTTGDLAHGVVLQSIGGGGGAVFTDLAAENVTLSLSADNSGDGGDISFTQTGTVVTQGADSFGILAQSLGGGGGIVDRIHMGSAGGAGRSGDIMLTLKDSVAAEGDRGVAVFAQSEGQDGQGDITVTLSADKWIMAGTGGVGLWLSGGDNNHFDNLGSVMTLDGLDGMGVLATEGNDLVDNRNLFYGQFDLGQGVNQFINHEGATFVPGTTLSVGNSASVVTNEGLMTPGDMQLAQRTDLTGSFVQSSTGVMLSELDFVSDNIDQIRASGTADLNGEVVVSLLNPQAVRAGEFSKVLYSGEEGVTDSGLFLTTTSSQVITYDLFYRGETEAMLGYEVDFAVNGTGDNLSAVGEYINRLQNAGSSPELASVISTLLYIPDEATYRQAISQMSPDFYGEHQVEMVVSQQDFAQAMMSCRQAGGVHRFTREGSCIWLQGDSYQTTRASFDDYKSSTSSGNRFSLGVQKTFANDWSAGVALSRQDHESNGYAGAWQSRGMTKQVGMSVKYRSGPTKVALAASYGWNNTDTSRRGHLVESFYTSVERHMKIMGGQLRLSYDIEGKPENVYGRPILEAGVSHVKTDAAQEAGAGAISLVLPGHTETDLWVSPGFEVGAEFKLSEDLNMRLFASIALKHYLTDGNSTVLAGLAAAPDGIDPITVSMGLGQDSWVARTGIDLTLTENLSLRLQYNRTVAGHVTTNSGLMKLALPF</sequence>
<dbReference type="PROSITE" id="PS51208">
    <property type="entry name" value="AUTOTRANSPORTER"/>
    <property type="match status" value="1"/>
</dbReference>
<accession>A0A2G4YS72</accession>
<feature type="compositionally biased region" description="Polar residues" evidence="1">
    <location>
        <begin position="304"/>
        <end position="323"/>
    </location>
</feature>
<dbReference type="EMBL" id="PDEM01000016">
    <property type="protein sequence ID" value="PHZ85189.1"/>
    <property type="molecule type" value="Genomic_DNA"/>
</dbReference>
<comment type="caution">
    <text evidence="3">The sequence shown here is derived from an EMBL/GenBank/DDBJ whole genome shotgun (WGS) entry which is preliminary data.</text>
</comment>
<dbReference type="InterPro" id="IPR036709">
    <property type="entry name" value="Autotransporte_beta_dom_sf"/>
</dbReference>
<keyword evidence="4" id="KW-1185">Reference proteome</keyword>